<dbReference type="Pfam" id="PF13405">
    <property type="entry name" value="EF-hand_6"/>
    <property type="match status" value="1"/>
</dbReference>
<accession>A0A3L6QJE4</accession>
<protein>
    <submittedName>
        <fullName evidence="4">Calcium-binding protein CML21</fullName>
    </submittedName>
</protein>
<dbReference type="PANTHER" id="PTHR23064">
    <property type="entry name" value="TROPONIN"/>
    <property type="match status" value="1"/>
</dbReference>
<feature type="domain" description="EF-hand" evidence="3">
    <location>
        <begin position="52"/>
        <end position="87"/>
    </location>
</feature>
<feature type="domain" description="EF-hand" evidence="3">
    <location>
        <begin position="187"/>
        <end position="215"/>
    </location>
</feature>
<feature type="region of interest" description="Disordered" evidence="2">
    <location>
        <begin position="237"/>
        <end position="280"/>
    </location>
</feature>
<evidence type="ECO:0000313" key="5">
    <source>
        <dbReference type="Proteomes" id="UP000275267"/>
    </source>
</evidence>
<sequence>MGGVIGGESPRNSSPASKLERKMVEAMQQRALKGTSVKSFNSVIMKFPKIDESLRNCRTIFQQFDEDSNGEIDQQELKHCFQKLGIESTDDEIKDLFQACDIYEHMGMKFNEFIVFLCLVYLLNDPAVSEARKRMGLGCLEPTFETLVESFVFLDKNKDGYVSKNEMIQAINETTAGERSSGRIGVKRFEEMDWDKNGTVTFKEFLFAFTRWPSRSDSAMNQLPGLDKKVLHLPQEARTKSTATAAHGRTGRNTEAAPRQSSEEPAATEARGVATANTAREHTRLATMNRLTAVRALPAETTFSQNSHRSMAMAASSAREIALMDL</sequence>
<reference evidence="5" key="1">
    <citation type="journal article" date="2019" name="Nat. Commun.">
        <title>The genome of broomcorn millet.</title>
        <authorList>
            <person name="Zou C."/>
            <person name="Miki D."/>
            <person name="Li D."/>
            <person name="Tang Q."/>
            <person name="Xiao L."/>
            <person name="Rajput S."/>
            <person name="Deng P."/>
            <person name="Jia W."/>
            <person name="Huang R."/>
            <person name="Zhang M."/>
            <person name="Sun Y."/>
            <person name="Hu J."/>
            <person name="Fu X."/>
            <person name="Schnable P.S."/>
            <person name="Li F."/>
            <person name="Zhang H."/>
            <person name="Feng B."/>
            <person name="Zhu X."/>
            <person name="Liu R."/>
            <person name="Schnable J.C."/>
            <person name="Zhu J.-K."/>
            <person name="Zhang H."/>
        </authorList>
    </citation>
    <scope>NUCLEOTIDE SEQUENCE [LARGE SCALE GENOMIC DNA]</scope>
</reference>
<gene>
    <name evidence="4" type="ORF">C2845_PM12G05780</name>
</gene>
<dbReference type="SMART" id="SM00054">
    <property type="entry name" value="EFh"/>
    <property type="match status" value="3"/>
</dbReference>
<dbReference type="STRING" id="4540.A0A3L6QJE4"/>
<dbReference type="InterPro" id="IPR018247">
    <property type="entry name" value="EF_Hand_1_Ca_BS"/>
</dbReference>
<dbReference type="PROSITE" id="PS50222">
    <property type="entry name" value="EF_HAND_2"/>
    <property type="match status" value="3"/>
</dbReference>
<dbReference type="InterPro" id="IPR052591">
    <property type="entry name" value="CML21-like"/>
</dbReference>
<organism evidence="4 5">
    <name type="scientific">Panicum miliaceum</name>
    <name type="common">Proso millet</name>
    <name type="synonym">Broomcorn millet</name>
    <dbReference type="NCBI Taxonomy" id="4540"/>
    <lineage>
        <taxon>Eukaryota</taxon>
        <taxon>Viridiplantae</taxon>
        <taxon>Streptophyta</taxon>
        <taxon>Embryophyta</taxon>
        <taxon>Tracheophyta</taxon>
        <taxon>Spermatophyta</taxon>
        <taxon>Magnoliopsida</taxon>
        <taxon>Liliopsida</taxon>
        <taxon>Poales</taxon>
        <taxon>Poaceae</taxon>
        <taxon>PACMAD clade</taxon>
        <taxon>Panicoideae</taxon>
        <taxon>Panicodae</taxon>
        <taxon>Paniceae</taxon>
        <taxon>Panicinae</taxon>
        <taxon>Panicum</taxon>
        <taxon>Panicum sect. Panicum</taxon>
    </lineage>
</organism>
<dbReference type="Proteomes" id="UP000275267">
    <property type="component" value="Unassembled WGS sequence"/>
</dbReference>
<dbReference type="Pfam" id="PF13499">
    <property type="entry name" value="EF-hand_7"/>
    <property type="match status" value="1"/>
</dbReference>
<keyword evidence="1" id="KW-0106">Calcium</keyword>
<dbReference type="CDD" id="cd00051">
    <property type="entry name" value="EFh"/>
    <property type="match status" value="2"/>
</dbReference>
<comment type="caution">
    <text evidence="4">The sequence shown here is derived from an EMBL/GenBank/DDBJ whole genome shotgun (WGS) entry which is preliminary data.</text>
</comment>
<dbReference type="EMBL" id="PQIB02000012">
    <property type="protein sequence ID" value="RLM80763.1"/>
    <property type="molecule type" value="Genomic_DNA"/>
</dbReference>
<dbReference type="InterPro" id="IPR011992">
    <property type="entry name" value="EF-hand-dom_pair"/>
</dbReference>
<dbReference type="Gene3D" id="1.10.238.10">
    <property type="entry name" value="EF-hand"/>
    <property type="match status" value="1"/>
</dbReference>
<name>A0A3L6QJE4_PANMI</name>
<keyword evidence="5" id="KW-1185">Reference proteome</keyword>
<feature type="domain" description="EF-hand" evidence="3">
    <location>
        <begin position="142"/>
        <end position="177"/>
    </location>
</feature>
<dbReference type="GO" id="GO:0005509">
    <property type="term" value="F:calcium ion binding"/>
    <property type="evidence" value="ECO:0007669"/>
    <property type="project" value="InterPro"/>
</dbReference>
<evidence type="ECO:0000313" key="4">
    <source>
        <dbReference type="EMBL" id="RLM80763.1"/>
    </source>
</evidence>
<proteinExistence type="predicted"/>
<evidence type="ECO:0000256" key="2">
    <source>
        <dbReference type="SAM" id="MobiDB-lite"/>
    </source>
</evidence>
<evidence type="ECO:0000259" key="3">
    <source>
        <dbReference type="PROSITE" id="PS50222"/>
    </source>
</evidence>
<dbReference type="FunFam" id="1.10.238.10:FF:000197">
    <property type="entry name" value="probable calcium-binding protein CML21"/>
    <property type="match status" value="1"/>
</dbReference>
<evidence type="ECO:0000256" key="1">
    <source>
        <dbReference type="ARBA" id="ARBA00022837"/>
    </source>
</evidence>
<dbReference type="AlphaFoldDB" id="A0A3L6QJE4"/>
<dbReference type="SUPFAM" id="SSF47473">
    <property type="entry name" value="EF-hand"/>
    <property type="match status" value="1"/>
</dbReference>
<dbReference type="PROSITE" id="PS00018">
    <property type="entry name" value="EF_HAND_1"/>
    <property type="match status" value="2"/>
</dbReference>
<dbReference type="InterPro" id="IPR002048">
    <property type="entry name" value="EF_hand_dom"/>
</dbReference>
<dbReference type="OrthoDB" id="26525at2759"/>